<proteinExistence type="predicted"/>
<feature type="compositionally biased region" description="Basic and acidic residues" evidence="1">
    <location>
        <begin position="125"/>
        <end position="140"/>
    </location>
</feature>
<dbReference type="InParanoid" id="B4LPG8"/>
<protein>
    <recommendedName>
        <fullName evidence="5">RYamide</fullName>
    </recommendedName>
</protein>
<dbReference type="KEGG" id="dvi:6626127"/>
<evidence type="ECO:0000256" key="2">
    <source>
        <dbReference type="SAM" id="SignalP"/>
    </source>
</evidence>
<gene>
    <name evidence="3" type="primary">Dvir\GJ21914</name>
    <name evidence="3" type="ORF">Dvir_GJ21914</name>
</gene>
<dbReference type="OrthoDB" id="6350276at2759"/>
<organism evidence="3 4">
    <name type="scientific">Drosophila virilis</name>
    <name type="common">Fruit fly</name>
    <dbReference type="NCBI Taxonomy" id="7244"/>
    <lineage>
        <taxon>Eukaryota</taxon>
        <taxon>Metazoa</taxon>
        <taxon>Ecdysozoa</taxon>
        <taxon>Arthropoda</taxon>
        <taxon>Hexapoda</taxon>
        <taxon>Insecta</taxon>
        <taxon>Pterygota</taxon>
        <taxon>Neoptera</taxon>
        <taxon>Endopterygota</taxon>
        <taxon>Diptera</taxon>
        <taxon>Brachycera</taxon>
        <taxon>Muscomorpha</taxon>
        <taxon>Ephydroidea</taxon>
        <taxon>Drosophilidae</taxon>
        <taxon>Drosophila</taxon>
    </lineage>
</organism>
<feature type="region of interest" description="Disordered" evidence="1">
    <location>
        <begin position="183"/>
        <end position="202"/>
    </location>
</feature>
<evidence type="ECO:0000313" key="4">
    <source>
        <dbReference type="Proteomes" id="UP000008792"/>
    </source>
</evidence>
<dbReference type="eggNOG" id="ENOG502SGHQ">
    <property type="taxonomic scope" value="Eukaryota"/>
</dbReference>
<dbReference type="AlphaFoldDB" id="B4LPG8"/>
<keyword evidence="4" id="KW-1185">Reference proteome</keyword>
<accession>B4LPG8</accession>
<feature type="region of interest" description="Disordered" evidence="1">
    <location>
        <begin position="120"/>
        <end position="141"/>
    </location>
</feature>
<dbReference type="OMA" id="NFYRCSN"/>
<dbReference type="Proteomes" id="UP000008792">
    <property type="component" value="Unassembled WGS sequence"/>
</dbReference>
<evidence type="ECO:0008006" key="5">
    <source>
        <dbReference type="Google" id="ProtNLM"/>
    </source>
</evidence>
<dbReference type="HOGENOM" id="CLU_1435824_0_0_1"/>
<evidence type="ECO:0000256" key="1">
    <source>
        <dbReference type="SAM" id="MobiDB-lite"/>
    </source>
</evidence>
<feature type="compositionally biased region" description="Polar residues" evidence="1">
    <location>
        <begin position="187"/>
        <end position="202"/>
    </location>
</feature>
<keyword evidence="2" id="KW-0732">Signal</keyword>
<feature type="chain" id="PRO_5002813764" description="RYamide" evidence="2">
    <location>
        <begin position="32"/>
        <end position="202"/>
    </location>
</feature>
<dbReference type="PhylomeDB" id="B4LPG8"/>
<name>B4LPG8_DROVI</name>
<evidence type="ECO:0000313" key="3">
    <source>
        <dbReference type="EMBL" id="EDW61227.1"/>
    </source>
</evidence>
<reference evidence="3 4" key="1">
    <citation type="journal article" date="2007" name="Nature">
        <title>Evolution of genes and genomes on the Drosophila phylogeny.</title>
        <authorList>
            <consortium name="Drosophila 12 Genomes Consortium"/>
            <person name="Clark A.G."/>
            <person name="Eisen M.B."/>
            <person name="Smith D.R."/>
            <person name="Bergman C.M."/>
            <person name="Oliver B."/>
            <person name="Markow T.A."/>
            <person name="Kaufman T.C."/>
            <person name="Kellis M."/>
            <person name="Gelbart W."/>
            <person name="Iyer V.N."/>
            <person name="Pollard D.A."/>
            <person name="Sackton T.B."/>
            <person name="Larracuente A.M."/>
            <person name="Singh N.D."/>
            <person name="Abad J.P."/>
            <person name="Abt D.N."/>
            <person name="Adryan B."/>
            <person name="Aguade M."/>
            <person name="Akashi H."/>
            <person name="Anderson W.W."/>
            <person name="Aquadro C.F."/>
            <person name="Ardell D.H."/>
            <person name="Arguello R."/>
            <person name="Artieri C.G."/>
            <person name="Barbash D.A."/>
            <person name="Barker D."/>
            <person name="Barsanti P."/>
            <person name="Batterham P."/>
            <person name="Batzoglou S."/>
            <person name="Begun D."/>
            <person name="Bhutkar A."/>
            <person name="Blanco E."/>
            <person name="Bosak S.A."/>
            <person name="Bradley R.K."/>
            <person name="Brand A.D."/>
            <person name="Brent M.R."/>
            <person name="Brooks A.N."/>
            <person name="Brown R.H."/>
            <person name="Butlin R.K."/>
            <person name="Caggese C."/>
            <person name="Calvi B.R."/>
            <person name="Bernardo de Carvalho A."/>
            <person name="Caspi A."/>
            <person name="Castrezana S."/>
            <person name="Celniker S.E."/>
            <person name="Chang J.L."/>
            <person name="Chapple C."/>
            <person name="Chatterji S."/>
            <person name="Chinwalla A."/>
            <person name="Civetta A."/>
            <person name="Clifton S.W."/>
            <person name="Comeron J.M."/>
            <person name="Costello J.C."/>
            <person name="Coyne J.A."/>
            <person name="Daub J."/>
            <person name="David R.G."/>
            <person name="Delcher A.L."/>
            <person name="Delehaunty K."/>
            <person name="Do C.B."/>
            <person name="Ebling H."/>
            <person name="Edwards K."/>
            <person name="Eickbush T."/>
            <person name="Evans J.D."/>
            <person name="Filipski A."/>
            <person name="Findeiss S."/>
            <person name="Freyhult E."/>
            <person name="Fulton L."/>
            <person name="Fulton R."/>
            <person name="Garcia A.C."/>
            <person name="Gardiner A."/>
            <person name="Garfield D.A."/>
            <person name="Garvin B.E."/>
            <person name="Gibson G."/>
            <person name="Gilbert D."/>
            <person name="Gnerre S."/>
            <person name="Godfrey J."/>
            <person name="Good R."/>
            <person name="Gotea V."/>
            <person name="Gravely B."/>
            <person name="Greenberg A.J."/>
            <person name="Griffiths-Jones S."/>
            <person name="Gross S."/>
            <person name="Guigo R."/>
            <person name="Gustafson E.A."/>
            <person name="Haerty W."/>
            <person name="Hahn M.W."/>
            <person name="Halligan D.L."/>
            <person name="Halpern A.L."/>
            <person name="Halter G.M."/>
            <person name="Han M.V."/>
            <person name="Heger A."/>
            <person name="Hillier L."/>
            <person name="Hinrichs A.S."/>
            <person name="Holmes I."/>
            <person name="Hoskins R.A."/>
            <person name="Hubisz M.J."/>
            <person name="Hultmark D."/>
            <person name="Huntley M.A."/>
            <person name="Jaffe D.B."/>
            <person name="Jagadeeshan S."/>
            <person name="Jeck W.R."/>
            <person name="Johnson J."/>
            <person name="Jones C.D."/>
            <person name="Jordan W.C."/>
            <person name="Karpen G.H."/>
            <person name="Kataoka E."/>
            <person name="Keightley P.D."/>
            <person name="Kheradpour P."/>
            <person name="Kirkness E.F."/>
            <person name="Koerich L.B."/>
            <person name="Kristiansen K."/>
            <person name="Kudrna D."/>
            <person name="Kulathinal R.J."/>
            <person name="Kumar S."/>
            <person name="Kwok R."/>
            <person name="Lander E."/>
            <person name="Langley C.H."/>
            <person name="Lapoint R."/>
            <person name="Lazzaro B.P."/>
            <person name="Lee S.J."/>
            <person name="Levesque L."/>
            <person name="Li R."/>
            <person name="Lin C.F."/>
            <person name="Lin M.F."/>
            <person name="Lindblad-Toh K."/>
            <person name="Llopart A."/>
            <person name="Long M."/>
            <person name="Low L."/>
            <person name="Lozovsky E."/>
            <person name="Lu J."/>
            <person name="Luo M."/>
            <person name="Machado C.A."/>
            <person name="Makalowski W."/>
            <person name="Marzo M."/>
            <person name="Matsuda M."/>
            <person name="Matzkin L."/>
            <person name="McAllister B."/>
            <person name="McBride C.S."/>
            <person name="McKernan B."/>
            <person name="McKernan K."/>
            <person name="Mendez-Lago M."/>
            <person name="Minx P."/>
            <person name="Mollenhauer M.U."/>
            <person name="Montooth K."/>
            <person name="Mount S.M."/>
            <person name="Mu X."/>
            <person name="Myers E."/>
            <person name="Negre B."/>
            <person name="Newfeld S."/>
            <person name="Nielsen R."/>
            <person name="Noor M.A."/>
            <person name="O'Grady P."/>
            <person name="Pachter L."/>
            <person name="Papaceit M."/>
            <person name="Parisi M.J."/>
            <person name="Parisi M."/>
            <person name="Parts L."/>
            <person name="Pedersen J.S."/>
            <person name="Pesole G."/>
            <person name="Phillippy A.M."/>
            <person name="Ponting C.P."/>
            <person name="Pop M."/>
            <person name="Porcelli D."/>
            <person name="Powell J.R."/>
            <person name="Prohaska S."/>
            <person name="Pruitt K."/>
            <person name="Puig M."/>
            <person name="Quesneville H."/>
            <person name="Ram K.R."/>
            <person name="Rand D."/>
            <person name="Rasmussen M.D."/>
            <person name="Reed L.K."/>
            <person name="Reenan R."/>
            <person name="Reily A."/>
            <person name="Remington K.A."/>
            <person name="Rieger T.T."/>
            <person name="Ritchie M.G."/>
            <person name="Robin C."/>
            <person name="Rogers Y.H."/>
            <person name="Rohde C."/>
            <person name="Rozas J."/>
            <person name="Rubenfield M.J."/>
            <person name="Ruiz A."/>
            <person name="Russo S."/>
            <person name="Salzberg S.L."/>
            <person name="Sanchez-Gracia A."/>
            <person name="Saranga D.J."/>
            <person name="Sato H."/>
            <person name="Schaeffer S.W."/>
            <person name="Schatz M.C."/>
            <person name="Schlenke T."/>
            <person name="Schwartz R."/>
            <person name="Segarra C."/>
            <person name="Singh R.S."/>
            <person name="Sirot L."/>
            <person name="Sirota M."/>
            <person name="Sisneros N.B."/>
            <person name="Smith C.D."/>
            <person name="Smith T.F."/>
            <person name="Spieth J."/>
            <person name="Stage D.E."/>
            <person name="Stark A."/>
            <person name="Stephan W."/>
            <person name="Strausberg R.L."/>
            <person name="Strempel S."/>
            <person name="Sturgill D."/>
            <person name="Sutton G."/>
            <person name="Sutton G.G."/>
            <person name="Tao W."/>
            <person name="Teichmann S."/>
            <person name="Tobari Y.N."/>
            <person name="Tomimura Y."/>
            <person name="Tsolas J.M."/>
            <person name="Valente V.L."/>
            <person name="Venter E."/>
            <person name="Venter J.C."/>
            <person name="Vicario S."/>
            <person name="Vieira F.G."/>
            <person name="Vilella A.J."/>
            <person name="Villasante A."/>
            <person name="Walenz B."/>
            <person name="Wang J."/>
            <person name="Wasserman M."/>
            <person name="Watts T."/>
            <person name="Wilson D."/>
            <person name="Wilson R.K."/>
            <person name="Wing R.A."/>
            <person name="Wolfner M.F."/>
            <person name="Wong A."/>
            <person name="Wong G.K."/>
            <person name="Wu C.I."/>
            <person name="Wu G."/>
            <person name="Yamamoto D."/>
            <person name="Yang H.P."/>
            <person name="Yang S.P."/>
            <person name="Yorke J.A."/>
            <person name="Yoshida K."/>
            <person name="Zdobnov E."/>
            <person name="Zhang P."/>
            <person name="Zhang Y."/>
            <person name="Zimin A.V."/>
            <person name="Baldwin J."/>
            <person name="Abdouelleil A."/>
            <person name="Abdulkadir J."/>
            <person name="Abebe A."/>
            <person name="Abera B."/>
            <person name="Abreu J."/>
            <person name="Acer S.C."/>
            <person name="Aftuck L."/>
            <person name="Alexander A."/>
            <person name="An P."/>
            <person name="Anderson E."/>
            <person name="Anderson S."/>
            <person name="Arachi H."/>
            <person name="Azer M."/>
            <person name="Bachantsang P."/>
            <person name="Barry A."/>
            <person name="Bayul T."/>
            <person name="Berlin A."/>
            <person name="Bessette D."/>
            <person name="Bloom T."/>
            <person name="Blye J."/>
            <person name="Boguslavskiy L."/>
            <person name="Bonnet C."/>
            <person name="Boukhgalter B."/>
            <person name="Bourzgui I."/>
            <person name="Brown A."/>
            <person name="Cahill P."/>
            <person name="Channer S."/>
            <person name="Cheshatsang Y."/>
            <person name="Chuda L."/>
            <person name="Citroen M."/>
            <person name="Collymore A."/>
            <person name="Cooke P."/>
            <person name="Costello M."/>
            <person name="D'Aco K."/>
            <person name="Daza R."/>
            <person name="De Haan G."/>
            <person name="DeGray S."/>
            <person name="DeMaso C."/>
            <person name="Dhargay N."/>
            <person name="Dooley K."/>
            <person name="Dooley E."/>
            <person name="Doricent M."/>
            <person name="Dorje P."/>
            <person name="Dorjee K."/>
            <person name="Dupes A."/>
            <person name="Elong R."/>
            <person name="Falk J."/>
            <person name="Farina A."/>
            <person name="Faro S."/>
            <person name="Ferguson D."/>
            <person name="Fisher S."/>
            <person name="Foley C.D."/>
            <person name="Franke A."/>
            <person name="Friedrich D."/>
            <person name="Gadbois L."/>
            <person name="Gearin G."/>
            <person name="Gearin C.R."/>
            <person name="Giannoukos G."/>
            <person name="Goode T."/>
            <person name="Graham J."/>
            <person name="Grandbois E."/>
            <person name="Grewal S."/>
            <person name="Gyaltsen K."/>
            <person name="Hafez N."/>
            <person name="Hagos B."/>
            <person name="Hall J."/>
            <person name="Henson C."/>
            <person name="Hollinger A."/>
            <person name="Honan T."/>
            <person name="Huard M.D."/>
            <person name="Hughes L."/>
            <person name="Hurhula B."/>
            <person name="Husby M.E."/>
            <person name="Kamat A."/>
            <person name="Kanga B."/>
            <person name="Kashin S."/>
            <person name="Khazanovich D."/>
            <person name="Kisner P."/>
            <person name="Lance K."/>
            <person name="Lara M."/>
            <person name="Lee W."/>
            <person name="Lennon N."/>
            <person name="Letendre F."/>
            <person name="LeVine R."/>
            <person name="Lipovsky A."/>
            <person name="Liu X."/>
            <person name="Liu J."/>
            <person name="Liu S."/>
            <person name="Lokyitsang T."/>
            <person name="Lokyitsang Y."/>
            <person name="Lubonja R."/>
            <person name="Lui A."/>
            <person name="MacDonald P."/>
            <person name="Magnisalis V."/>
            <person name="Maru K."/>
            <person name="Matthews C."/>
            <person name="McCusker W."/>
            <person name="McDonough S."/>
            <person name="Mehta T."/>
            <person name="Meldrim J."/>
            <person name="Meneus L."/>
            <person name="Mihai O."/>
            <person name="Mihalev A."/>
            <person name="Mihova T."/>
            <person name="Mittelman R."/>
            <person name="Mlenga V."/>
            <person name="Montmayeur A."/>
            <person name="Mulrain L."/>
            <person name="Navidi A."/>
            <person name="Naylor J."/>
            <person name="Negash T."/>
            <person name="Nguyen T."/>
            <person name="Nguyen N."/>
            <person name="Nicol R."/>
            <person name="Norbu C."/>
            <person name="Norbu N."/>
            <person name="Novod N."/>
            <person name="O'Neill B."/>
            <person name="Osman S."/>
            <person name="Markiewicz E."/>
            <person name="Oyono O.L."/>
            <person name="Patti C."/>
            <person name="Phunkhang P."/>
            <person name="Pierre F."/>
            <person name="Priest M."/>
            <person name="Raghuraman S."/>
            <person name="Rege F."/>
            <person name="Reyes R."/>
            <person name="Rise C."/>
            <person name="Rogov P."/>
            <person name="Ross K."/>
            <person name="Ryan E."/>
            <person name="Settipalli S."/>
            <person name="Shea T."/>
            <person name="Sherpa N."/>
            <person name="Shi L."/>
            <person name="Shih D."/>
            <person name="Sparrow T."/>
            <person name="Spaulding J."/>
            <person name="Stalker J."/>
            <person name="Stange-Thomann N."/>
            <person name="Stavropoulos S."/>
            <person name="Stone C."/>
            <person name="Strader C."/>
            <person name="Tesfaye S."/>
            <person name="Thomson T."/>
            <person name="Thoulutsang Y."/>
            <person name="Thoulutsang D."/>
            <person name="Topham K."/>
            <person name="Topping I."/>
            <person name="Tsamla T."/>
            <person name="Vassiliev H."/>
            <person name="Vo A."/>
            <person name="Wangchuk T."/>
            <person name="Wangdi T."/>
            <person name="Weiand M."/>
            <person name="Wilkinson J."/>
            <person name="Wilson A."/>
            <person name="Yadav S."/>
            <person name="Young G."/>
            <person name="Yu Q."/>
            <person name="Zembek L."/>
            <person name="Zhong D."/>
            <person name="Zimmer A."/>
            <person name="Zwirko Z."/>
            <person name="Jaffe D.B."/>
            <person name="Alvarez P."/>
            <person name="Brockman W."/>
            <person name="Butler J."/>
            <person name="Chin C."/>
            <person name="Gnerre S."/>
            <person name="Grabherr M."/>
            <person name="Kleber M."/>
            <person name="Mauceli E."/>
            <person name="MacCallum I."/>
        </authorList>
    </citation>
    <scope>NUCLEOTIDE SEQUENCE [LARGE SCALE GENOMIC DNA]</scope>
    <source>
        <strain evidence="4">Tucson 15010-1051.87</strain>
    </source>
</reference>
<sequence>MSQAFQRQSRKSLIGILLLTFWAFLAQGVLASAYADELHKENDFPTLAKRPAFFVGSRYGRSSGNSGAGGNGAASNGMGTSKTRRLIIVPRNDRFFLGSRYGKRSDEYLSPYEQNSLGLGLGKGSLREAEPRSVESDEKPSSIARTSPIMTMTMSCVYTGISNFYRCSNVNTEELNNMVGRSDGVTLDSNSIASEDANTNIK</sequence>
<feature type="signal peptide" evidence="2">
    <location>
        <begin position="1"/>
        <end position="31"/>
    </location>
</feature>
<dbReference type="EMBL" id="CH940648">
    <property type="protein sequence ID" value="EDW61227.1"/>
    <property type="molecule type" value="Genomic_DNA"/>
</dbReference>